<evidence type="ECO:0000256" key="3">
    <source>
        <dbReference type="ARBA" id="ARBA00022840"/>
    </source>
</evidence>
<comment type="similarity">
    <text evidence="1">Belongs to the GSP E family.</text>
</comment>
<evidence type="ECO:0000313" key="6">
    <source>
        <dbReference type="EMBL" id="SMF26981.1"/>
    </source>
</evidence>
<dbReference type="Pfam" id="PF00437">
    <property type="entry name" value="T2SSE"/>
    <property type="match status" value="1"/>
</dbReference>
<dbReference type="Gene3D" id="3.30.450.90">
    <property type="match status" value="1"/>
</dbReference>
<dbReference type="Gene3D" id="3.40.50.300">
    <property type="entry name" value="P-loop containing nucleotide triphosphate hydrolases"/>
    <property type="match status" value="1"/>
</dbReference>
<evidence type="ECO:0000256" key="1">
    <source>
        <dbReference type="ARBA" id="ARBA00006611"/>
    </source>
</evidence>
<feature type="compositionally biased region" description="Low complexity" evidence="4">
    <location>
        <begin position="545"/>
        <end position="556"/>
    </location>
</feature>
<dbReference type="GO" id="GO:0005524">
    <property type="term" value="F:ATP binding"/>
    <property type="evidence" value="ECO:0007669"/>
    <property type="project" value="UniProtKB-KW"/>
</dbReference>
<feature type="region of interest" description="Disordered" evidence="4">
    <location>
        <begin position="1"/>
        <end position="41"/>
    </location>
</feature>
<proteinExistence type="inferred from homology"/>
<keyword evidence="7" id="KW-1185">Reference proteome</keyword>
<evidence type="ECO:0000259" key="5">
    <source>
        <dbReference type="PROSITE" id="PS00662"/>
    </source>
</evidence>
<evidence type="ECO:0000256" key="4">
    <source>
        <dbReference type="SAM" id="MobiDB-lite"/>
    </source>
</evidence>
<keyword evidence="3" id="KW-0067">ATP-binding</keyword>
<sequence>MSTLAAAPAAARRASTSQSGSWRDGRDQQRPLTAPGQPFDGGEMLRKVAVLMSEPGSATHRLRVLRGRRHEPCVTSLLADLSQRKIRVRVEEIDEATLRSCYGERARHVSSTAETLQRRANFLRRLSRAAEAGASDVRLTVLPDAAVLRHKVHGRWKTVEELTVDEGRDLQRTCFALADLASHATYNPYEFQHARLLVSRLTDTDRAAARLDRLRACRLNFMPLEGLGRGLSIRLLPEPPGRADLASCGYDAAQLEDLEHLRRRPHGAVFFSGPMGSGKSQSLRYMLETDYRENDGARYMMTVEDPAEHEILGAEQLSIPGGLLPEERRVAFSQAMMTAVRNNPDVLMVGEVRDSESGAIAIEAANVGVGLYATVHANDALSIPARLAGPGLELDPALIYSPAIMAGLINQRLVPLLCPSCREPLSDVGTPQAERMRRGLAAHGDVTKIFVEGRGCTACRGLGRTGRTVAAEIVVCDAELLRRLAEAARNPALLPSASEYWRRELGGRPMAEHARDLVVAGLADPFAAEQLVGPLVPDGRRAGRVARSPASAAASQGSGGGLQLVDGQRSGRAT</sequence>
<dbReference type="InterPro" id="IPR027417">
    <property type="entry name" value="P-loop_NTPase"/>
</dbReference>
<dbReference type="EMBL" id="FWZX01000009">
    <property type="protein sequence ID" value="SMF26981.1"/>
    <property type="molecule type" value="Genomic_DNA"/>
</dbReference>
<gene>
    <name evidence="6" type="ORF">SAMN05428998_10947</name>
</gene>
<dbReference type="STRING" id="560819.SAMN05428998_10947"/>
<reference evidence="6 7" key="1">
    <citation type="submission" date="2017-04" db="EMBL/GenBank/DDBJ databases">
        <authorList>
            <person name="Afonso C.L."/>
            <person name="Miller P.J."/>
            <person name="Scott M.A."/>
            <person name="Spackman E."/>
            <person name="Goraichik I."/>
            <person name="Dimitrov K.M."/>
            <person name="Suarez D.L."/>
            <person name="Swayne D.E."/>
        </authorList>
    </citation>
    <scope>NUCLEOTIDE SEQUENCE [LARGE SCALE GENOMIC DNA]</scope>
    <source>
        <strain evidence="6 7">USBA 355</strain>
    </source>
</reference>
<dbReference type="InterPro" id="IPR001482">
    <property type="entry name" value="T2SS/T4SS_dom"/>
</dbReference>
<dbReference type="PANTHER" id="PTHR30258:SF3">
    <property type="entry name" value="SLL1921 PROTEIN"/>
    <property type="match status" value="1"/>
</dbReference>
<protein>
    <submittedName>
        <fullName evidence="6">Type II secretory pathway ATPase GspE/PulE or T4P pilus assembly pathway ATPase PilB</fullName>
    </submittedName>
</protein>
<accession>A0A1Y6BSG9</accession>
<dbReference type="GO" id="GO:0005886">
    <property type="term" value="C:plasma membrane"/>
    <property type="evidence" value="ECO:0007669"/>
    <property type="project" value="TreeGrafter"/>
</dbReference>
<evidence type="ECO:0000313" key="7">
    <source>
        <dbReference type="Proteomes" id="UP000192917"/>
    </source>
</evidence>
<feature type="compositionally biased region" description="Low complexity" evidence="4">
    <location>
        <begin position="1"/>
        <end position="14"/>
    </location>
</feature>
<dbReference type="GO" id="GO:0016887">
    <property type="term" value="F:ATP hydrolysis activity"/>
    <property type="evidence" value="ECO:0007669"/>
    <property type="project" value="TreeGrafter"/>
</dbReference>
<keyword evidence="2" id="KW-0547">Nucleotide-binding</keyword>
<dbReference type="AlphaFoldDB" id="A0A1Y6BSG9"/>
<dbReference type="SUPFAM" id="SSF52540">
    <property type="entry name" value="P-loop containing nucleoside triphosphate hydrolases"/>
    <property type="match status" value="1"/>
</dbReference>
<dbReference type="PANTHER" id="PTHR30258">
    <property type="entry name" value="TYPE II SECRETION SYSTEM PROTEIN GSPE-RELATED"/>
    <property type="match status" value="1"/>
</dbReference>
<feature type="domain" description="Bacterial type II secretion system protein E" evidence="5">
    <location>
        <begin position="340"/>
        <end position="354"/>
    </location>
</feature>
<feature type="region of interest" description="Disordered" evidence="4">
    <location>
        <begin position="538"/>
        <end position="574"/>
    </location>
</feature>
<name>A0A1Y6BSG9_9PROT</name>
<dbReference type="PROSITE" id="PS00662">
    <property type="entry name" value="T2SP_E"/>
    <property type="match status" value="1"/>
</dbReference>
<organism evidence="6 7">
    <name type="scientific">Tistlia consotensis USBA 355</name>
    <dbReference type="NCBI Taxonomy" id="560819"/>
    <lineage>
        <taxon>Bacteria</taxon>
        <taxon>Pseudomonadati</taxon>
        <taxon>Pseudomonadota</taxon>
        <taxon>Alphaproteobacteria</taxon>
        <taxon>Rhodospirillales</taxon>
        <taxon>Rhodovibrionaceae</taxon>
        <taxon>Tistlia</taxon>
    </lineage>
</organism>
<dbReference type="Proteomes" id="UP000192917">
    <property type="component" value="Unassembled WGS sequence"/>
</dbReference>
<evidence type="ECO:0000256" key="2">
    <source>
        <dbReference type="ARBA" id="ARBA00022741"/>
    </source>
</evidence>